<gene>
    <name evidence="3" type="ORF">ESCO_003316</name>
</gene>
<dbReference type="Pfam" id="PF00248">
    <property type="entry name" value="Aldo_ket_red"/>
    <property type="match status" value="1"/>
</dbReference>
<organism evidence="3 4">
    <name type="scientific">Escovopsis weberi</name>
    <dbReference type="NCBI Taxonomy" id="150374"/>
    <lineage>
        <taxon>Eukaryota</taxon>
        <taxon>Fungi</taxon>
        <taxon>Dikarya</taxon>
        <taxon>Ascomycota</taxon>
        <taxon>Pezizomycotina</taxon>
        <taxon>Sordariomycetes</taxon>
        <taxon>Hypocreomycetidae</taxon>
        <taxon>Hypocreales</taxon>
        <taxon>Hypocreaceae</taxon>
        <taxon>Escovopsis</taxon>
    </lineage>
</organism>
<proteinExistence type="predicted"/>
<evidence type="ECO:0000259" key="2">
    <source>
        <dbReference type="Pfam" id="PF00248"/>
    </source>
</evidence>
<evidence type="ECO:0000256" key="1">
    <source>
        <dbReference type="ARBA" id="ARBA00023002"/>
    </source>
</evidence>
<dbReference type="InterPro" id="IPR036812">
    <property type="entry name" value="NAD(P)_OxRdtase_dom_sf"/>
</dbReference>
<dbReference type="OrthoDB" id="2310150at2759"/>
<evidence type="ECO:0000313" key="3">
    <source>
        <dbReference type="EMBL" id="KOS18158.1"/>
    </source>
</evidence>
<dbReference type="SUPFAM" id="SSF51430">
    <property type="entry name" value="NAD(P)-linked oxidoreductase"/>
    <property type="match status" value="1"/>
</dbReference>
<dbReference type="InterPro" id="IPR020471">
    <property type="entry name" value="AKR"/>
</dbReference>
<dbReference type="GO" id="GO:0016491">
    <property type="term" value="F:oxidoreductase activity"/>
    <property type="evidence" value="ECO:0007669"/>
    <property type="project" value="UniProtKB-KW"/>
</dbReference>
<evidence type="ECO:0000313" key="4">
    <source>
        <dbReference type="Proteomes" id="UP000053831"/>
    </source>
</evidence>
<dbReference type="InterPro" id="IPR018170">
    <property type="entry name" value="Aldo/ket_reductase_CS"/>
</dbReference>
<dbReference type="Gene3D" id="3.20.20.100">
    <property type="entry name" value="NADP-dependent oxidoreductase domain"/>
    <property type="match status" value="1"/>
</dbReference>
<accession>A0A0M8MTH7</accession>
<dbReference type="Proteomes" id="UP000053831">
    <property type="component" value="Unassembled WGS sequence"/>
</dbReference>
<dbReference type="CDD" id="cd19075">
    <property type="entry name" value="AKR_AKR7A1-5"/>
    <property type="match status" value="1"/>
</dbReference>
<keyword evidence="1" id="KW-0560">Oxidoreductase</keyword>
<feature type="domain" description="NADP-dependent oxidoreductase" evidence="2">
    <location>
        <begin position="25"/>
        <end position="299"/>
    </location>
</feature>
<reference evidence="3 4" key="1">
    <citation type="submission" date="2015-07" db="EMBL/GenBank/DDBJ databases">
        <title>The genome of the fungus Escovopsis weberi, a specialized disease agent of ant agriculture.</title>
        <authorList>
            <person name="de Man T.J."/>
            <person name="Stajich J.E."/>
            <person name="Kubicek C.P."/>
            <person name="Chenthamara K."/>
            <person name="Atanasova L."/>
            <person name="Druzhinina I.S."/>
            <person name="Birnbaum S."/>
            <person name="Barribeau S.M."/>
            <person name="Teiling C."/>
            <person name="Suen G."/>
            <person name="Currie C."/>
            <person name="Gerardo N.M."/>
        </authorList>
    </citation>
    <scope>NUCLEOTIDE SEQUENCE [LARGE SCALE GENOMIC DNA]</scope>
</reference>
<dbReference type="EMBL" id="LGSR01000022">
    <property type="protein sequence ID" value="KOS18158.1"/>
    <property type="molecule type" value="Genomic_DNA"/>
</dbReference>
<sequence length="319" mass="35394">MSANRLNIVFGGALFREAAETSSWLTLLEKHDIKTIDTATIYGDSEKLLGDAGAASKFVIDTKHPGAFRPVPATKNNVISVLNTSLELLKADSFDVYYIHSPDRKTPFKETLEGLDELYKQGKFKRLGISNFLAHEVEEMVQVAKENNFVVPSVYQGNYNAVGRLIEDDIFPVLRKHNMSFYAYSPIAGGFLAKTKEQLFGEGSRFLRKDGIGKIYNGMYNKPSFVEALAIWGSIATGENITPAELAYRWIFYHSQLKAELGDAVIIGASREKQLSDTLVAIERGPLKDASVKKIEEMWGSVKADANLDNFAMIYGTTA</sequence>
<dbReference type="AlphaFoldDB" id="A0A0M8MTH7"/>
<dbReference type="PANTHER" id="PTHR43364:SF4">
    <property type="entry name" value="NAD(P)-LINKED OXIDOREDUCTASE SUPERFAMILY PROTEIN"/>
    <property type="match status" value="1"/>
</dbReference>
<dbReference type="PANTHER" id="PTHR43364">
    <property type="entry name" value="NADH-SPECIFIC METHYLGLYOXAL REDUCTASE-RELATED"/>
    <property type="match status" value="1"/>
</dbReference>
<dbReference type="InterPro" id="IPR023210">
    <property type="entry name" value="NADP_OxRdtase_dom"/>
</dbReference>
<dbReference type="PRINTS" id="PR00069">
    <property type="entry name" value="ALDKETRDTASE"/>
</dbReference>
<name>A0A0M8MTH7_ESCWE</name>
<protein>
    <submittedName>
        <fullName evidence="3">Aflatoxin B1 aldehyde reductase member 4</fullName>
    </submittedName>
</protein>
<comment type="caution">
    <text evidence="3">The sequence shown here is derived from an EMBL/GenBank/DDBJ whole genome shotgun (WGS) entry which is preliminary data.</text>
</comment>
<dbReference type="PROSITE" id="PS00062">
    <property type="entry name" value="ALDOKETO_REDUCTASE_2"/>
    <property type="match status" value="1"/>
</dbReference>
<dbReference type="STRING" id="150374.A0A0M8MTH7"/>
<dbReference type="InterPro" id="IPR050523">
    <property type="entry name" value="AKR_Detox_Biosynth"/>
</dbReference>
<keyword evidence="4" id="KW-1185">Reference proteome</keyword>